<keyword evidence="5" id="KW-0804">Transcription</keyword>
<keyword evidence="2" id="KW-0479">Metal-binding</keyword>
<evidence type="ECO:0000256" key="4">
    <source>
        <dbReference type="ARBA" id="ARBA00023125"/>
    </source>
</evidence>
<evidence type="ECO:0000313" key="9">
    <source>
        <dbReference type="Proteomes" id="UP001265746"/>
    </source>
</evidence>
<dbReference type="GO" id="GO:0005634">
    <property type="term" value="C:nucleus"/>
    <property type="evidence" value="ECO:0007669"/>
    <property type="project" value="UniProtKB-SubCell"/>
</dbReference>
<dbReference type="PANTHER" id="PTHR47338">
    <property type="entry name" value="ZN(II)2CYS6 TRANSCRIPTION FACTOR (EUROFUNG)-RELATED"/>
    <property type="match status" value="1"/>
</dbReference>
<reference evidence="8" key="1">
    <citation type="submission" date="2023-06" db="EMBL/GenBank/DDBJ databases">
        <authorList>
            <person name="Noh H."/>
        </authorList>
    </citation>
    <scope>NUCLEOTIDE SEQUENCE</scope>
    <source>
        <strain evidence="8">DUCC20226</strain>
    </source>
</reference>
<evidence type="ECO:0000256" key="2">
    <source>
        <dbReference type="ARBA" id="ARBA00022723"/>
    </source>
</evidence>
<protein>
    <recommendedName>
        <fullName evidence="7">Xylanolytic transcriptional activator regulatory domain-containing protein</fullName>
    </recommendedName>
</protein>
<keyword evidence="6" id="KW-0539">Nucleus</keyword>
<dbReference type="GO" id="GO:0003677">
    <property type="term" value="F:DNA binding"/>
    <property type="evidence" value="ECO:0007669"/>
    <property type="project" value="UniProtKB-KW"/>
</dbReference>
<evidence type="ECO:0000256" key="5">
    <source>
        <dbReference type="ARBA" id="ARBA00023163"/>
    </source>
</evidence>
<evidence type="ECO:0000259" key="7">
    <source>
        <dbReference type="Pfam" id="PF04082"/>
    </source>
</evidence>
<name>A0AAD9SAR6_PHOAM</name>
<evidence type="ECO:0000256" key="6">
    <source>
        <dbReference type="ARBA" id="ARBA00023242"/>
    </source>
</evidence>
<keyword evidence="4" id="KW-0238">DNA-binding</keyword>
<dbReference type="PANTHER" id="PTHR47338:SF3">
    <property type="entry name" value="C6 FINGER DOMAIN TRANSCRIPTION FACTOR DBAA-RELATED"/>
    <property type="match status" value="1"/>
</dbReference>
<dbReference type="Proteomes" id="UP001265746">
    <property type="component" value="Unassembled WGS sequence"/>
</dbReference>
<evidence type="ECO:0000256" key="1">
    <source>
        <dbReference type="ARBA" id="ARBA00004123"/>
    </source>
</evidence>
<dbReference type="InterPro" id="IPR007219">
    <property type="entry name" value="XnlR_reg_dom"/>
</dbReference>
<accession>A0AAD9SAR6</accession>
<dbReference type="GO" id="GO:0008270">
    <property type="term" value="F:zinc ion binding"/>
    <property type="evidence" value="ECO:0007669"/>
    <property type="project" value="InterPro"/>
</dbReference>
<sequence>MACGMSESNISDVVRADLDEIYFEHVHAMTPIVHKRRYLSWAGQEDVPPARECLRLAMRTIAAAVSSTSSPLSETLYAETRRILDTLDLLQPTTVQLEHIQAGLLVSHYELMRLREHDAMLIAGRTFRLIHSSRLYDVDGTLALTSVSPTKMDGSSFSEMEEKRRTFWLAFVLDRFLSTRNEWPVTLQEETNNEAIQMSVLSEAITSNDHKSLSCFAECIVLASLHGRCLTLRRLAHAAAAADMNWRSAWSRVERLTVVLEKRADRLLQATPPAASILVERDPMLVFSHILAQNAIIHLYHTSQPLPFQPEEYTSPVAGFSGEQRAYQAAVYTAHMALSVPSISCFKF</sequence>
<keyword evidence="3" id="KW-0805">Transcription regulation</keyword>
<gene>
    <name evidence="8" type="ORF">N8I77_009865</name>
</gene>
<organism evidence="8 9">
    <name type="scientific">Phomopsis amygdali</name>
    <name type="common">Fusicoccum amygdali</name>
    <dbReference type="NCBI Taxonomy" id="1214568"/>
    <lineage>
        <taxon>Eukaryota</taxon>
        <taxon>Fungi</taxon>
        <taxon>Dikarya</taxon>
        <taxon>Ascomycota</taxon>
        <taxon>Pezizomycotina</taxon>
        <taxon>Sordariomycetes</taxon>
        <taxon>Sordariomycetidae</taxon>
        <taxon>Diaporthales</taxon>
        <taxon>Diaporthaceae</taxon>
        <taxon>Diaporthe</taxon>
    </lineage>
</organism>
<feature type="domain" description="Xylanolytic transcriptional activator regulatory" evidence="7">
    <location>
        <begin position="20"/>
        <end position="185"/>
    </location>
</feature>
<dbReference type="GO" id="GO:0006351">
    <property type="term" value="P:DNA-templated transcription"/>
    <property type="evidence" value="ECO:0007669"/>
    <property type="project" value="InterPro"/>
</dbReference>
<dbReference type="InterPro" id="IPR050815">
    <property type="entry name" value="TF_fung"/>
</dbReference>
<dbReference type="AlphaFoldDB" id="A0AAD9SAR6"/>
<evidence type="ECO:0000313" key="8">
    <source>
        <dbReference type="EMBL" id="KAK2603403.1"/>
    </source>
</evidence>
<comment type="caution">
    <text evidence="8">The sequence shown here is derived from an EMBL/GenBank/DDBJ whole genome shotgun (WGS) entry which is preliminary data.</text>
</comment>
<proteinExistence type="predicted"/>
<dbReference type="Pfam" id="PF04082">
    <property type="entry name" value="Fungal_trans"/>
    <property type="match status" value="1"/>
</dbReference>
<dbReference type="CDD" id="cd12148">
    <property type="entry name" value="fungal_TF_MHR"/>
    <property type="match status" value="1"/>
</dbReference>
<evidence type="ECO:0000256" key="3">
    <source>
        <dbReference type="ARBA" id="ARBA00023015"/>
    </source>
</evidence>
<dbReference type="GO" id="GO:0000981">
    <property type="term" value="F:DNA-binding transcription factor activity, RNA polymerase II-specific"/>
    <property type="evidence" value="ECO:0007669"/>
    <property type="project" value="InterPro"/>
</dbReference>
<comment type="subcellular location">
    <subcellularLocation>
        <location evidence="1">Nucleus</location>
    </subcellularLocation>
</comment>
<dbReference type="EMBL" id="JAUJFL010000005">
    <property type="protein sequence ID" value="KAK2603403.1"/>
    <property type="molecule type" value="Genomic_DNA"/>
</dbReference>
<keyword evidence="9" id="KW-1185">Reference proteome</keyword>